<keyword evidence="11" id="KW-1185">Reference proteome</keyword>
<evidence type="ECO:0000259" key="9">
    <source>
        <dbReference type="Pfam" id="PF02320"/>
    </source>
</evidence>
<organism evidence="10 11">
    <name type="scientific">Ichthyophthirius multifiliis</name>
    <name type="common">White spot disease agent</name>
    <name type="synonym">Ich</name>
    <dbReference type="NCBI Taxonomy" id="5932"/>
    <lineage>
        <taxon>Eukaryota</taxon>
        <taxon>Sar</taxon>
        <taxon>Alveolata</taxon>
        <taxon>Ciliophora</taxon>
        <taxon>Intramacronucleata</taxon>
        <taxon>Oligohymenophorea</taxon>
        <taxon>Hymenostomatida</taxon>
        <taxon>Ophryoglenina</taxon>
        <taxon>Ichthyophthirius</taxon>
    </lineage>
</organism>
<dbReference type="EMBL" id="GL984086">
    <property type="protein sequence ID" value="EGR30010.1"/>
    <property type="molecule type" value="Genomic_DNA"/>
</dbReference>
<keyword evidence="7" id="KW-0496">Mitochondrion</keyword>
<dbReference type="GeneID" id="14906114"/>
<evidence type="ECO:0000313" key="10">
    <source>
        <dbReference type="EMBL" id="EGR30010.1"/>
    </source>
</evidence>
<keyword evidence="3" id="KW-0813">Transport</keyword>
<protein>
    <recommendedName>
        <fullName evidence="9">Ubiquinol-cytochrome C reductase hinge domain-containing protein</fullName>
    </recommendedName>
</protein>
<evidence type="ECO:0000256" key="5">
    <source>
        <dbReference type="ARBA" id="ARBA00022792"/>
    </source>
</evidence>
<comment type="similarity">
    <text evidence="2">Belongs to the UQCRH/QCR6 family.</text>
</comment>
<dbReference type="RefSeq" id="XP_004031246.1">
    <property type="nucleotide sequence ID" value="XM_004031198.1"/>
</dbReference>
<dbReference type="SUPFAM" id="SSF81531">
    <property type="entry name" value="Non-heme 11 kDa protein of cytochrome bc1 complex (Ubiquinol-cytochrome c reductase)"/>
    <property type="match status" value="1"/>
</dbReference>
<dbReference type="eggNOG" id="ENOG502SU3Z">
    <property type="taxonomic scope" value="Eukaryota"/>
</dbReference>
<dbReference type="Pfam" id="PF02320">
    <property type="entry name" value="UCR_hinge"/>
    <property type="match status" value="1"/>
</dbReference>
<keyword evidence="5" id="KW-0999">Mitochondrion inner membrane</keyword>
<evidence type="ECO:0000256" key="3">
    <source>
        <dbReference type="ARBA" id="ARBA00022448"/>
    </source>
</evidence>
<dbReference type="InterPro" id="IPR036811">
    <property type="entry name" value="Ubol_cytC_Rdtase_hinge_dom_sf"/>
</dbReference>
<accession>G0QXS3</accession>
<proteinExistence type="inferred from homology"/>
<dbReference type="STRING" id="857967.G0QXS3"/>
<evidence type="ECO:0000256" key="8">
    <source>
        <dbReference type="ARBA" id="ARBA00023136"/>
    </source>
</evidence>
<evidence type="ECO:0000256" key="7">
    <source>
        <dbReference type="ARBA" id="ARBA00023128"/>
    </source>
</evidence>
<evidence type="ECO:0000256" key="4">
    <source>
        <dbReference type="ARBA" id="ARBA00022660"/>
    </source>
</evidence>
<dbReference type="AlphaFoldDB" id="G0QXS3"/>
<name>G0QXS3_ICHMU</name>
<reference evidence="10 11" key="1">
    <citation type="submission" date="2011-07" db="EMBL/GenBank/DDBJ databases">
        <authorList>
            <person name="Coyne R."/>
            <person name="Brami D."/>
            <person name="Johnson J."/>
            <person name="Hostetler J."/>
            <person name="Hannick L."/>
            <person name="Clark T."/>
            <person name="Cassidy-Hanley D."/>
            <person name="Inman J."/>
        </authorList>
    </citation>
    <scope>NUCLEOTIDE SEQUENCE [LARGE SCALE GENOMIC DNA]</scope>
    <source>
        <strain evidence="10 11">G5</strain>
    </source>
</reference>
<sequence>MSQKDFPQVAATMIQRGEDPKLLYIQNCKPNCIHWEQKLKRCEIKLKSLVNADPEKSCMYPFRDWITCVEGCVQPQIVSQLVGAEHGKIF</sequence>
<dbReference type="GO" id="GO:0005743">
    <property type="term" value="C:mitochondrial inner membrane"/>
    <property type="evidence" value="ECO:0007669"/>
    <property type="project" value="UniProtKB-SubCell"/>
</dbReference>
<dbReference type="OMA" id="KLICREM"/>
<evidence type="ECO:0000256" key="6">
    <source>
        <dbReference type="ARBA" id="ARBA00022982"/>
    </source>
</evidence>
<evidence type="ECO:0000313" key="11">
    <source>
        <dbReference type="Proteomes" id="UP000008983"/>
    </source>
</evidence>
<keyword evidence="4" id="KW-0679">Respiratory chain</keyword>
<dbReference type="OrthoDB" id="282179at2759"/>
<comment type="subcellular location">
    <subcellularLocation>
        <location evidence="1">Mitochondrion inner membrane</location>
    </subcellularLocation>
</comment>
<feature type="domain" description="Ubiquinol-cytochrome C reductase hinge" evidence="9">
    <location>
        <begin position="19"/>
        <end position="81"/>
    </location>
</feature>
<keyword evidence="6" id="KW-0249">Electron transport</keyword>
<gene>
    <name evidence="10" type="ORF">IMG5_144840</name>
</gene>
<evidence type="ECO:0000256" key="1">
    <source>
        <dbReference type="ARBA" id="ARBA00004273"/>
    </source>
</evidence>
<dbReference type="InParanoid" id="G0QXS3"/>
<dbReference type="InterPro" id="IPR023184">
    <property type="entry name" value="Ubol_cytC_Rdtase_hinge_dom"/>
</dbReference>
<dbReference type="Proteomes" id="UP000008983">
    <property type="component" value="Unassembled WGS sequence"/>
</dbReference>
<dbReference type="Gene3D" id="1.10.287.20">
    <property type="entry name" value="Ubiquinol-cytochrome C reductase hinge domain"/>
    <property type="match status" value="1"/>
</dbReference>
<evidence type="ECO:0000256" key="2">
    <source>
        <dbReference type="ARBA" id="ARBA00006498"/>
    </source>
</evidence>
<keyword evidence="8" id="KW-0472">Membrane</keyword>